<feature type="compositionally biased region" description="Polar residues" evidence="2">
    <location>
        <begin position="1"/>
        <end position="10"/>
    </location>
</feature>
<evidence type="ECO:0000313" key="4">
    <source>
        <dbReference type="Proteomes" id="UP000238823"/>
    </source>
</evidence>
<accession>A0A2S9Y0A6</accession>
<feature type="region of interest" description="Disordered" evidence="2">
    <location>
        <begin position="1"/>
        <end position="30"/>
    </location>
</feature>
<protein>
    <submittedName>
        <fullName evidence="3">Uncharacterized protein</fullName>
    </submittedName>
</protein>
<name>A0A2S9Y0A6_9BACT</name>
<evidence type="ECO:0000313" key="3">
    <source>
        <dbReference type="EMBL" id="PRP98526.1"/>
    </source>
</evidence>
<dbReference type="EMBL" id="PVNL01000124">
    <property type="protein sequence ID" value="PRP98526.1"/>
    <property type="molecule type" value="Genomic_DNA"/>
</dbReference>
<evidence type="ECO:0000256" key="1">
    <source>
        <dbReference type="SAM" id="Coils"/>
    </source>
</evidence>
<organism evidence="3 4">
    <name type="scientific">Enhygromyxa salina</name>
    <dbReference type="NCBI Taxonomy" id="215803"/>
    <lineage>
        <taxon>Bacteria</taxon>
        <taxon>Pseudomonadati</taxon>
        <taxon>Myxococcota</taxon>
        <taxon>Polyangia</taxon>
        <taxon>Nannocystales</taxon>
        <taxon>Nannocystaceae</taxon>
        <taxon>Enhygromyxa</taxon>
    </lineage>
</organism>
<feature type="compositionally biased region" description="Basic and acidic residues" evidence="2">
    <location>
        <begin position="11"/>
        <end position="21"/>
    </location>
</feature>
<evidence type="ECO:0000256" key="2">
    <source>
        <dbReference type="SAM" id="MobiDB-lite"/>
    </source>
</evidence>
<feature type="coiled-coil region" evidence="1">
    <location>
        <begin position="177"/>
        <end position="222"/>
    </location>
</feature>
<dbReference type="RefSeq" id="WP_146158395.1">
    <property type="nucleotide sequence ID" value="NZ_PVNL01000124.1"/>
</dbReference>
<gene>
    <name evidence="3" type="ORF">ENSA7_64690</name>
</gene>
<proteinExistence type="predicted"/>
<dbReference type="Proteomes" id="UP000238823">
    <property type="component" value="Unassembled WGS sequence"/>
</dbReference>
<feature type="coiled-coil region" evidence="1">
    <location>
        <begin position="30"/>
        <end position="95"/>
    </location>
</feature>
<keyword evidence="1" id="KW-0175">Coiled coil</keyword>
<dbReference type="AlphaFoldDB" id="A0A2S9Y0A6"/>
<reference evidence="3 4" key="1">
    <citation type="submission" date="2018-03" db="EMBL/GenBank/DDBJ databases">
        <title>Draft Genome Sequences of the Obligatory Marine Myxobacteria Enhygromyxa salina SWB007.</title>
        <authorList>
            <person name="Poehlein A."/>
            <person name="Moghaddam J.A."/>
            <person name="Harms H."/>
            <person name="Alanjari M."/>
            <person name="Koenig G.M."/>
            <person name="Daniel R."/>
            <person name="Schaeberle T.F."/>
        </authorList>
    </citation>
    <scope>NUCLEOTIDE SEQUENCE [LARGE SCALE GENOMIC DNA]</scope>
    <source>
        <strain evidence="3 4">SWB007</strain>
    </source>
</reference>
<comment type="caution">
    <text evidence="3">The sequence shown here is derived from an EMBL/GenBank/DDBJ whole genome shotgun (WGS) entry which is preliminary data.</text>
</comment>
<sequence length="344" mass="38398">MNDSPHTNETSQRENNVRSDETSNQNSASRVIEDLQIEKLQAEIAKLEAERQTEIQKLETEKSKTILKSAVELEAERMRVEIAKLQAEKRLLEANADQKSWGSWTIRTLFPTLVGAAAVAACSALFSDSLQERTRAEVQQEVLKTYFTTENGQGGKRLQILAFVESVIDDDTLWKWAQAEKGKAEDARVKAAAYEAELYSELEEQNNQMVKLQEARDNFVEMMASSDVINFWRTNRRPPKSVPGEVGSMLSQEQNGAMLSLMEVIGAAGIRKLDNCDEAAKTRSSNSPKWASLAEECRVELIVWATDDSKIAKDEIDDEIRVLRNIKRASQSLTLSGGDSPLGG</sequence>